<feature type="compositionally biased region" description="Polar residues" evidence="1">
    <location>
        <begin position="308"/>
        <end position="321"/>
    </location>
</feature>
<feature type="compositionally biased region" description="Polar residues" evidence="1">
    <location>
        <begin position="160"/>
        <end position="177"/>
    </location>
</feature>
<feature type="compositionally biased region" description="Basic and acidic residues" evidence="1">
    <location>
        <begin position="261"/>
        <end position="306"/>
    </location>
</feature>
<feature type="region of interest" description="Disordered" evidence="1">
    <location>
        <begin position="129"/>
        <end position="328"/>
    </location>
</feature>
<feature type="region of interest" description="Disordered" evidence="1">
    <location>
        <begin position="422"/>
        <end position="624"/>
    </location>
</feature>
<protein>
    <submittedName>
        <fullName evidence="2">Uncharacterized protein</fullName>
    </submittedName>
</protein>
<keyword evidence="3" id="KW-1185">Reference proteome</keyword>
<name>A0A1Y1YXG6_9PLEO</name>
<feature type="compositionally biased region" description="Basic and acidic residues" evidence="1">
    <location>
        <begin position="237"/>
        <end position="250"/>
    </location>
</feature>
<dbReference type="AlphaFoldDB" id="A0A1Y1YXG6"/>
<feature type="compositionally biased region" description="Basic and acidic residues" evidence="1">
    <location>
        <begin position="462"/>
        <end position="486"/>
    </location>
</feature>
<dbReference type="EMBL" id="MCFA01000154">
    <property type="protein sequence ID" value="ORY02728.1"/>
    <property type="molecule type" value="Genomic_DNA"/>
</dbReference>
<feature type="compositionally biased region" description="Polar residues" evidence="1">
    <location>
        <begin position="432"/>
        <end position="461"/>
    </location>
</feature>
<evidence type="ECO:0000313" key="3">
    <source>
        <dbReference type="Proteomes" id="UP000193144"/>
    </source>
</evidence>
<accession>A0A1Y1YXG6</accession>
<feature type="compositionally biased region" description="Low complexity" evidence="1">
    <location>
        <begin position="527"/>
        <end position="538"/>
    </location>
</feature>
<feature type="compositionally biased region" description="Acidic residues" evidence="1">
    <location>
        <begin position="585"/>
        <end position="598"/>
    </location>
</feature>
<evidence type="ECO:0000313" key="2">
    <source>
        <dbReference type="EMBL" id="ORY02728.1"/>
    </source>
</evidence>
<organism evidence="2 3">
    <name type="scientific">Clohesyomyces aquaticus</name>
    <dbReference type="NCBI Taxonomy" id="1231657"/>
    <lineage>
        <taxon>Eukaryota</taxon>
        <taxon>Fungi</taxon>
        <taxon>Dikarya</taxon>
        <taxon>Ascomycota</taxon>
        <taxon>Pezizomycotina</taxon>
        <taxon>Dothideomycetes</taxon>
        <taxon>Pleosporomycetidae</taxon>
        <taxon>Pleosporales</taxon>
        <taxon>Lindgomycetaceae</taxon>
        <taxon>Clohesyomyces</taxon>
    </lineage>
</organism>
<dbReference type="Proteomes" id="UP000193144">
    <property type="component" value="Unassembled WGS sequence"/>
</dbReference>
<feature type="compositionally biased region" description="Basic and acidic residues" evidence="1">
    <location>
        <begin position="210"/>
        <end position="221"/>
    </location>
</feature>
<proteinExistence type="predicted"/>
<feature type="compositionally biased region" description="Polar residues" evidence="1">
    <location>
        <begin position="490"/>
        <end position="505"/>
    </location>
</feature>
<sequence>MEPSTADSNTPTFRLVPPSPIPPGLALDLTLDIPTMYGEKANKRTYSDFARERQENRRSAHSNLLVVSMLAHGDDSGYYAPKSRDLRNVPKGGIINPFRRSPTRGFAHCRAIGAGWKPYGLKISRGKISGSSIPLPAAKRQKLSSSPLEGEVADKAINSVVRQQTPPVSNMSKTPVRNSVGPGTPLSQAAVGEKRSSEFRNPPPSNRQGDYYRPRREDNRQRRSRSRSPSRDSGPCSKDRARDVPHPPRDHQRRRSPFQDYRSERPGYYRDRDGYTPRRVHEGHTDHHDRYSQRGDRYPRDGDKSHRTTSAPKVSERQGQIPTRRYNTRPYGNWDLEDLRKEIKLRRLVMPSSGEAKTMIKVLVYDDDAHKKIVKEASDKTPIIDLERDFLSRRIWYPIDRRSRRQLVDAIASEEAGKAVNGFFKRNPDDLNPSSQNKKSAETSTAKTDTESKTSNPASTSENEKRLKEHKECREKRKASRSDCRRVTRSPRSANGTLDKSSTKVGSKATDKVGKEILRTRAKEQSARFSESSHSSPSNPGQCQSSGSPLDRAEGKNLSAANAGSRKSPRLQGVIQQSPDPDLITGDEDEDNGSEIESDNAFIVDDAPKRKQKRFPPMLWSKSR</sequence>
<feature type="compositionally biased region" description="Basic and acidic residues" evidence="1">
    <location>
        <begin position="509"/>
        <end position="526"/>
    </location>
</feature>
<feature type="compositionally biased region" description="Polar residues" evidence="1">
    <location>
        <begin position="539"/>
        <end position="548"/>
    </location>
</feature>
<evidence type="ECO:0000256" key="1">
    <source>
        <dbReference type="SAM" id="MobiDB-lite"/>
    </source>
</evidence>
<reference evidence="2 3" key="1">
    <citation type="submission" date="2016-07" db="EMBL/GenBank/DDBJ databases">
        <title>Pervasive Adenine N6-methylation of Active Genes in Fungi.</title>
        <authorList>
            <consortium name="DOE Joint Genome Institute"/>
            <person name="Mondo S.J."/>
            <person name="Dannebaum R.O."/>
            <person name="Kuo R.C."/>
            <person name="Labutti K."/>
            <person name="Haridas S."/>
            <person name="Kuo A."/>
            <person name="Salamov A."/>
            <person name="Ahrendt S.R."/>
            <person name="Lipzen A."/>
            <person name="Sullivan W."/>
            <person name="Andreopoulos W.B."/>
            <person name="Clum A."/>
            <person name="Lindquist E."/>
            <person name="Daum C."/>
            <person name="Ramamoorthy G.K."/>
            <person name="Gryganskyi A."/>
            <person name="Culley D."/>
            <person name="Magnuson J.K."/>
            <person name="James T.Y."/>
            <person name="O'Malley M.A."/>
            <person name="Stajich J.E."/>
            <person name="Spatafora J.W."/>
            <person name="Visel A."/>
            <person name="Grigoriev I.V."/>
        </authorList>
    </citation>
    <scope>NUCLEOTIDE SEQUENCE [LARGE SCALE GENOMIC DNA]</scope>
    <source>
        <strain evidence="2 3">CBS 115471</strain>
    </source>
</reference>
<comment type="caution">
    <text evidence="2">The sequence shown here is derived from an EMBL/GenBank/DDBJ whole genome shotgun (WGS) entry which is preliminary data.</text>
</comment>
<gene>
    <name evidence="2" type="ORF">BCR34DRAFT_78979</name>
</gene>